<dbReference type="InterPro" id="IPR012001">
    <property type="entry name" value="Thiamin_PyroP_enz_TPP-bd_dom"/>
</dbReference>
<comment type="pathway">
    <text evidence="6">Quinol/quinone metabolism; menaquinone biosynthesis.</text>
</comment>
<dbReference type="SUPFAM" id="SSF52518">
    <property type="entry name" value="Thiamin diphosphate-binding fold (THDP-binding)"/>
    <property type="match status" value="2"/>
</dbReference>
<keyword evidence="11" id="KW-1185">Reference proteome</keyword>
<accession>A0ABY8QRA1</accession>
<dbReference type="EC" id="2.2.1.9" evidence="6"/>
<dbReference type="EMBL" id="CP090958">
    <property type="protein sequence ID" value="WGW10945.1"/>
    <property type="molecule type" value="Genomic_DNA"/>
</dbReference>
<evidence type="ECO:0000256" key="1">
    <source>
        <dbReference type="ARBA" id="ARBA00022679"/>
    </source>
</evidence>
<evidence type="ECO:0000313" key="11">
    <source>
        <dbReference type="Proteomes" id="UP001209083"/>
    </source>
</evidence>
<dbReference type="InterPro" id="IPR004433">
    <property type="entry name" value="MenaQ_synth_MenD"/>
</dbReference>
<dbReference type="GO" id="GO:0070204">
    <property type="term" value="F:2-succinyl-5-enolpyruvyl-6-hydroxy-3-cyclohexene-1-carboxylic-acid synthase activity"/>
    <property type="evidence" value="ECO:0007669"/>
    <property type="project" value="UniProtKB-EC"/>
</dbReference>
<comment type="function">
    <text evidence="6">Catalyzes the thiamine diphosphate-dependent decarboxylation of 2-oxoglutarate and the subsequent addition of the resulting succinic semialdehyde-thiamine pyrophosphate anion to isochorismate to yield 2-succinyl-5-enolpyruvyl-6-hydroxy-3-cyclohexene-1-carboxylate (SEPHCHC).</text>
</comment>
<evidence type="ECO:0000313" key="10">
    <source>
        <dbReference type="EMBL" id="WGW10945.1"/>
    </source>
</evidence>
<dbReference type="CDD" id="cd07037">
    <property type="entry name" value="TPP_PYR_MenD"/>
    <property type="match status" value="1"/>
</dbReference>
<keyword evidence="2 6" id="KW-0479">Metal-binding</keyword>
<dbReference type="RefSeq" id="WP_349637727.1">
    <property type="nucleotide sequence ID" value="NZ_CP090958.1"/>
</dbReference>
<dbReference type="CDD" id="cd02009">
    <property type="entry name" value="TPP_SHCHC_synthase"/>
    <property type="match status" value="1"/>
</dbReference>
<dbReference type="Pfam" id="PF02775">
    <property type="entry name" value="TPP_enzyme_C"/>
    <property type="match status" value="1"/>
</dbReference>
<keyword evidence="3 6" id="KW-0460">Magnesium</keyword>
<dbReference type="NCBIfam" id="TIGR00173">
    <property type="entry name" value="menD"/>
    <property type="match status" value="1"/>
</dbReference>
<evidence type="ECO:0000256" key="2">
    <source>
        <dbReference type="ARBA" id="ARBA00022723"/>
    </source>
</evidence>
<comment type="catalytic activity">
    <reaction evidence="6">
        <text>isochorismate + 2-oxoglutarate + H(+) = 5-enolpyruvoyl-6-hydroxy-2-succinyl-cyclohex-3-ene-1-carboxylate + CO2</text>
        <dbReference type="Rhea" id="RHEA:25593"/>
        <dbReference type="ChEBI" id="CHEBI:15378"/>
        <dbReference type="ChEBI" id="CHEBI:16526"/>
        <dbReference type="ChEBI" id="CHEBI:16810"/>
        <dbReference type="ChEBI" id="CHEBI:29780"/>
        <dbReference type="ChEBI" id="CHEBI:58818"/>
        <dbReference type="EC" id="2.2.1.9"/>
    </reaction>
</comment>
<dbReference type="PANTHER" id="PTHR42916:SF1">
    <property type="entry name" value="PROTEIN PHYLLO, CHLOROPLASTIC"/>
    <property type="match status" value="1"/>
</dbReference>
<evidence type="ECO:0000256" key="5">
    <source>
        <dbReference type="ARBA" id="ARBA00023211"/>
    </source>
</evidence>
<organism evidence="10 11">
    <name type="scientific">Saxibacter everestensis</name>
    <dbReference type="NCBI Taxonomy" id="2909229"/>
    <lineage>
        <taxon>Bacteria</taxon>
        <taxon>Bacillati</taxon>
        <taxon>Actinomycetota</taxon>
        <taxon>Actinomycetes</taxon>
        <taxon>Micrococcales</taxon>
        <taxon>Brevibacteriaceae</taxon>
        <taxon>Saxibacter</taxon>
    </lineage>
</organism>
<keyword evidence="5 6" id="KW-0464">Manganese</keyword>
<dbReference type="InterPro" id="IPR029061">
    <property type="entry name" value="THDP-binding"/>
</dbReference>
<proteinExistence type="inferred from homology"/>
<keyword evidence="4 6" id="KW-0786">Thiamine pyrophosphate</keyword>
<evidence type="ECO:0000256" key="7">
    <source>
        <dbReference type="SAM" id="MobiDB-lite"/>
    </source>
</evidence>
<evidence type="ECO:0000256" key="4">
    <source>
        <dbReference type="ARBA" id="ARBA00023052"/>
    </source>
</evidence>
<dbReference type="Gene3D" id="3.40.50.1220">
    <property type="entry name" value="TPP-binding domain"/>
    <property type="match status" value="1"/>
</dbReference>
<comment type="pathway">
    <text evidence="6">Quinol/quinone metabolism; 1,4-dihydroxy-2-naphthoate biosynthesis; 1,4-dihydroxy-2-naphthoate from chorismate: step 2/7.</text>
</comment>
<protein>
    <recommendedName>
        <fullName evidence="6">2-succinyl-5-enolpyruvyl-6-hydroxy-3-cyclohexene-1-carboxylate synthase</fullName>
        <shortName evidence="6">SEPHCHC synthase</shortName>
        <ecNumber evidence="6">2.2.1.9</ecNumber>
    </recommendedName>
    <alternativeName>
        <fullName evidence="6">Menaquinone biosynthesis protein MenD</fullName>
    </alternativeName>
</protein>
<dbReference type="Pfam" id="PF02776">
    <property type="entry name" value="TPP_enzyme_N"/>
    <property type="match status" value="1"/>
</dbReference>
<feature type="domain" description="Thiamine pyrophosphate enzyme N-terminal TPP-binding" evidence="9">
    <location>
        <begin position="8"/>
        <end position="124"/>
    </location>
</feature>
<comment type="subunit">
    <text evidence="6">Homodimer.</text>
</comment>
<feature type="domain" description="Thiamine pyrophosphate enzyme TPP-binding" evidence="8">
    <location>
        <begin position="443"/>
        <end position="565"/>
    </location>
</feature>
<keyword evidence="1 6" id="KW-0808">Transferase</keyword>
<evidence type="ECO:0000256" key="3">
    <source>
        <dbReference type="ARBA" id="ARBA00022842"/>
    </source>
</evidence>
<sequence length="597" mass="62018">MNPSTASAQLVVQSLIAHGVRHVVLAPGSRSAPLAYALVAAADAGELTLHVRIDERVAGFTALGLARGSRYPAAVVTTSGTAVANLHPAVLEASYGSVPMIVLSADRPAELRGTGSNQTMRAQHEMFGSEVRFLADLPAPDSPERLAEWSKGLCAAIAAARGLGSTSQAGRRPGPVQLNLAFRDPLVPDSTDAEGPAAAGSASASGEHWARAASELAGHPTGEERTPEPAAVHQVAPGPRTVVLAGDSVDPEVGKAAAALAERAKWPLLAEPSSGACRSTSSIPVYRLILGSSLSEGIERVVTFGRPTLSRPVSRLLARRDVEHIVVSPEPEWFGAGVPNATIVQAVQLADAVAVPDADPGAGAVAGRTAHHGPDIDEEWCENWLAAGAAASAAVRKVAASDGDSLNNFAVADAVIGRPGQVYLGSSNVVRDVDLAMTSQSRATVMAGRGLSGIDGTVSTASGISLASSPVRVLLGDLTLLHDIGALLIGPLEQEPELQVVVVNDDGGGIFATLEHGEQRFAGVFERIFGTPHGRNFEEIAAGYGWDYARATTREELDRVLDAPRKGRSIIEVAVHRDSHRDFAARVRDAVEQRLTG</sequence>
<evidence type="ECO:0000259" key="9">
    <source>
        <dbReference type="Pfam" id="PF02776"/>
    </source>
</evidence>
<feature type="region of interest" description="Disordered" evidence="7">
    <location>
        <begin position="187"/>
        <end position="211"/>
    </location>
</feature>
<comment type="similarity">
    <text evidence="6">Belongs to the TPP enzyme family. MenD subfamily.</text>
</comment>
<comment type="cofactor">
    <cofactor evidence="6">
        <name>Mg(2+)</name>
        <dbReference type="ChEBI" id="CHEBI:18420"/>
    </cofactor>
    <cofactor evidence="6">
        <name>Mn(2+)</name>
        <dbReference type="ChEBI" id="CHEBI:29035"/>
    </cofactor>
</comment>
<dbReference type="Gene3D" id="3.40.50.970">
    <property type="match status" value="2"/>
</dbReference>
<gene>
    <name evidence="6 10" type="primary">menD</name>
    <name evidence="10" type="ORF">LWF01_12615</name>
</gene>
<reference evidence="10 11" key="1">
    <citation type="submission" date="2023-05" db="EMBL/GenBank/DDBJ databases">
        <title>Lithophilousrod everest ZFBP1038 complete genpme.</title>
        <authorList>
            <person name="Tian M."/>
        </authorList>
    </citation>
    <scope>NUCLEOTIDE SEQUENCE [LARGE SCALE GENOMIC DNA]</scope>
    <source>
        <strain evidence="10 11">ZFBP1038</strain>
    </source>
</reference>
<dbReference type="HAMAP" id="MF_01659">
    <property type="entry name" value="MenD"/>
    <property type="match status" value="1"/>
</dbReference>
<evidence type="ECO:0000256" key="6">
    <source>
        <dbReference type="HAMAP-Rule" id="MF_01659"/>
    </source>
</evidence>
<comment type="cofactor">
    <cofactor evidence="6">
        <name>thiamine diphosphate</name>
        <dbReference type="ChEBI" id="CHEBI:58937"/>
    </cofactor>
    <text evidence="6">Binds 1 thiamine pyrophosphate per subunit.</text>
</comment>
<feature type="compositionally biased region" description="Low complexity" evidence="7">
    <location>
        <begin position="193"/>
        <end position="207"/>
    </location>
</feature>
<dbReference type="Proteomes" id="UP001209083">
    <property type="component" value="Chromosome"/>
</dbReference>
<dbReference type="PANTHER" id="PTHR42916">
    <property type="entry name" value="2-SUCCINYL-5-ENOLPYRUVYL-6-HYDROXY-3-CYCLOHEXENE-1-CARBOXYLATE SYNTHASE"/>
    <property type="match status" value="1"/>
</dbReference>
<dbReference type="InterPro" id="IPR011766">
    <property type="entry name" value="TPP_enzyme_TPP-bd"/>
</dbReference>
<dbReference type="PIRSF" id="PIRSF004983">
    <property type="entry name" value="MenD"/>
    <property type="match status" value="1"/>
</dbReference>
<keyword evidence="6" id="KW-0474">Menaquinone biosynthesis</keyword>
<evidence type="ECO:0000259" key="8">
    <source>
        <dbReference type="Pfam" id="PF02775"/>
    </source>
</evidence>
<name>A0ABY8QRA1_9MICO</name>